<dbReference type="AlphaFoldDB" id="A0AA37F9T7"/>
<organism evidence="2 3">
    <name type="scientific">Thermogymnomonas acidicola</name>
    <dbReference type="NCBI Taxonomy" id="399579"/>
    <lineage>
        <taxon>Archaea</taxon>
        <taxon>Methanobacteriati</taxon>
        <taxon>Thermoplasmatota</taxon>
        <taxon>Thermoplasmata</taxon>
        <taxon>Thermoplasmatales</taxon>
        <taxon>Thermogymnomonas</taxon>
    </lineage>
</organism>
<evidence type="ECO:0000313" key="2">
    <source>
        <dbReference type="EMBL" id="GGM75775.1"/>
    </source>
</evidence>
<reference evidence="2" key="2">
    <citation type="submission" date="2022-09" db="EMBL/GenBank/DDBJ databases">
        <authorList>
            <person name="Sun Q."/>
            <person name="Ohkuma M."/>
        </authorList>
    </citation>
    <scope>NUCLEOTIDE SEQUENCE</scope>
    <source>
        <strain evidence="2">JCM 13583</strain>
    </source>
</reference>
<reference evidence="2" key="1">
    <citation type="journal article" date="2014" name="Int. J. Syst. Evol. Microbiol.">
        <title>Complete genome sequence of Corynebacterium casei LMG S-19264T (=DSM 44701T), isolated from a smear-ripened cheese.</title>
        <authorList>
            <consortium name="US DOE Joint Genome Institute (JGI-PGF)"/>
            <person name="Walter F."/>
            <person name="Albersmeier A."/>
            <person name="Kalinowski J."/>
            <person name="Ruckert C."/>
        </authorList>
    </citation>
    <scope>NUCLEOTIDE SEQUENCE</scope>
    <source>
        <strain evidence="2">JCM 13583</strain>
    </source>
</reference>
<dbReference type="Pfam" id="PF13672">
    <property type="entry name" value="PP2C_2"/>
    <property type="match status" value="1"/>
</dbReference>
<gene>
    <name evidence="2" type="ORF">GCM10007108_12130</name>
</gene>
<dbReference type="RefSeq" id="WP_188681329.1">
    <property type="nucleotide sequence ID" value="NZ_BMNY01000002.1"/>
</dbReference>
<feature type="domain" description="PPM-type phosphatase" evidence="1">
    <location>
        <begin position="17"/>
        <end position="187"/>
    </location>
</feature>
<dbReference type="Proteomes" id="UP000632195">
    <property type="component" value="Unassembled WGS sequence"/>
</dbReference>
<dbReference type="Gene3D" id="3.60.40.10">
    <property type="entry name" value="PPM-type phosphatase domain"/>
    <property type="match status" value="1"/>
</dbReference>
<name>A0AA37F9T7_9ARCH</name>
<sequence>MQAIRGSVPKAGNRPEENEDAWACAGDRGMFSVSDGASESIFSGLWARILVERAVSLSPQFVTVRSVLDAMVDRARDAWYSGINWEGLKWNVKNKATRGSHATLLIVHVGETVVSSAVGDSCLFIRKGQQLVSFPIRHVNEFGITPSLVWSGYGAPLRKRVSTRNPWKVFSYTGPYDEVLLATDALSAWVMSEGAGAMERLRSEEPETLLPSLQREGSVRNDDLTFILVRR</sequence>
<comment type="caution">
    <text evidence="2">The sequence shown here is derived from an EMBL/GenBank/DDBJ whole genome shotgun (WGS) entry which is preliminary data.</text>
</comment>
<proteinExistence type="predicted"/>
<protein>
    <recommendedName>
        <fullName evidence="1">PPM-type phosphatase domain-containing protein</fullName>
    </recommendedName>
</protein>
<keyword evidence="3" id="KW-1185">Reference proteome</keyword>
<evidence type="ECO:0000259" key="1">
    <source>
        <dbReference type="Pfam" id="PF13672"/>
    </source>
</evidence>
<accession>A0AA37F9T7</accession>
<dbReference type="InterPro" id="IPR036457">
    <property type="entry name" value="PPM-type-like_dom_sf"/>
</dbReference>
<evidence type="ECO:0000313" key="3">
    <source>
        <dbReference type="Proteomes" id="UP000632195"/>
    </source>
</evidence>
<dbReference type="EMBL" id="BMNY01000002">
    <property type="protein sequence ID" value="GGM75775.1"/>
    <property type="molecule type" value="Genomic_DNA"/>
</dbReference>
<dbReference type="InterPro" id="IPR001932">
    <property type="entry name" value="PPM-type_phosphatase-like_dom"/>
</dbReference>
<dbReference type="SUPFAM" id="SSF81606">
    <property type="entry name" value="PP2C-like"/>
    <property type="match status" value="1"/>
</dbReference>